<dbReference type="PANTHER" id="PTHR22604:SF105">
    <property type="entry name" value="TRANS-1,2-DIHYDROBENZENE-1,2-DIOL DEHYDROGENASE"/>
    <property type="match status" value="1"/>
</dbReference>
<comment type="caution">
    <text evidence="5">The sequence shown here is derived from an EMBL/GenBank/DDBJ whole genome shotgun (WGS) entry which is preliminary data.</text>
</comment>
<organism evidence="5 6">
    <name type="scientific">Halobacillus andaensis</name>
    <dbReference type="NCBI Taxonomy" id="1176239"/>
    <lineage>
        <taxon>Bacteria</taxon>
        <taxon>Bacillati</taxon>
        <taxon>Bacillota</taxon>
        <taxon>Bacilli</taxon>
        <taxon>Bacillales</taxon>
        <taxon>Bacillaceae</taxon>
        <taxon>Halobacillus</taxon>
    </lineage>
</organism>
<accession>A0A917B4R4</accession>
<dbReference type="InterPro" id="IPR036291">
    <property type="entry name" value="NAD(P)-bd_dom_sf"/>
</dbReference>
<reference evidence="5" key="1">
    <citation type="journal article" date="2014" name="Int. J. Syst. Evol. Microbiol.">
        <title>Complete genome sequence of Corynebacterium casei LMG S-19264T (=DSM 44701T), isolated from a smear-ripened cheese.</title>
        <authorList>
            <consortium name="US DOE Joint Genome Institute (JGI-PGF)"/>
            <person name="Walter F."/>
            <person name="Albersmeier A."/>
            <person name="Kalinowski J."/>
            <person name="Ruckert C."/>
        </authorList>
    </citation>
    <scope>NUCLEOTIDE SEQUENCE</scope>
    <source>
        <strain evidence="5">CGMCC 1.12153</strain>
    </source>
</reference>
<dbReference type="Pfam" id="PF22725">
    <property type="entry name" value="GFO_IDH_MocA_C3"/>
    <property type="match status" value="1"/>
</dbReference>
<evidence type="ECO:0000259" key="3">
    <source>
        <dbReference type="Pfam" id="PF01408"/>
    </source>
</evidence>
<evidence type="ECO:0000259" key="4">
    <source>
        <dbReference type="Pfam" id="PF22725"/>
    </source>
</evidence>
<dbReference type="EMBL" id="BMEL01000002">
    <property type="protein sequence ID" value="GGF20386.1"/>
    <property type="molecule type" value="Genomic_DNA"/>
</dbReference>
<dbReference type="InterPro" id="IPR050984">
    <property type="entry name" value="Gfo/Idh/MocA_domain"/>
</dbReference>
<reference evidence="5" key="2">
    <citation type="submission" date="2020-09" db="EMBL/GenBank/DDBJ databases">
        <authorList>
            <person name="Sun Q."/>
            <person name="Zhou Y."/>
        </authorList>
    </citation>
    <scope>NUCLEOTIDE SEQUENCE</scope>
    <source>
        <strain evidence="5">CGMCC 1.12153</strain>
    </source>
</reference>
<dbReference type="GO" id="GO:0000166">
    <property type="term" value="F:nucleotide binding"/>
    <property type="evidence" value="ECO:0007669"/>
    <property type="project" value="InterPro"/>
</dbReference>
<name>A0A917B4R4_HALAA</name>
<evidence type="ECO:0000313" key="5">
    <source>
        <dbReference type="EMBL" id="GGF20386.1"/>
    </source>
</evidence>
<gene>
    <name evidence="5" type="primary">socC</name>
    <name evidence="5" type="ORF">GCM10010954_18930</name>
</gene>
<dbReference type="Pfam" id="PF01408">
    <property type="entry name" value="GFO_IDH_MocA"/>
    <property type="match status" value="1"/>
</dbReference>
<dbReference type="PANTHER" id="PTHR22604">
    <property type="entry name" value="OXIDOREDUCTASES"/>
    <property type="match status" value="1"/>
</dbReference>
<protein>
    <submittedName>
        <fullName evidence="5">Deoxyfructose oxidoreductase</fullName>
    </submittedName>
</protein>
<proteinExistence type="inferred from homology"/>
<evidence type="ECO:0000256" key="2">
    <source>
        <dbReference type="ARBA" id="ARBA00023002"/>
    </source>
</evidence>
<dbReference type="Gene3D" id="3.40.50.720">
    <property type="entry name" value="NAD(P)-binding Rossmann-like Domain"/>
    <property type="match status" value="1"/>
</dbReference>
<evidence type="ECO:0000256" key="1">
    <source>
        <dbReference type="ARBA" id="ARBA00010928"/>
    </source>
</evidence>
<dbReference type="RefSeq" id="WP_188377239.1">
    <property type="nucleotide sequence ID" value="NZ_BMEL01000002.1"/>
</dbReference>
<feature type="domain" description="GFO/IDH/MocA-like oxidoreductase" evidence="4">
    <location>
        <begin position="128"/>
        <end position="245"/>
    </location>
</feature>
<dbReference type="InterPro" id="IPR055170">
    <property type="entry name" value="GFO_IDH_MocA-like_dom"/>
</dbReference>
<evidence type="ECO:0000313" key="6">
    <source>
        <dbReference type="Proteomes" id="UP000660110"/>
    </source>
</evidence>
<dbReference type="InterPro" id="IPR000683">
    <property type="entry name" value="Gfo/Idh/MocA-like_OxRdtase_N"/>
</dbReference>
<dbReference type="GO" id="GO:0016491">
    <property type="term" value="F:oxidoreductase activity"/>
    <property type="evidence" value="ECO:0007669"/>
    <property type="project" value="UniProtKB-KW"/>
</dbReference>
<dbReference type="SUPFAM" id="SSF51735">
    <property type="entry name" value="NAD(P)-binding Rossmann-fold domains"/>
    <property type="match status" value="1"/>
</dbReference>
<comment type="similarity">
    <text evidence="1">Belongs to the Gfo/Idh/MocA family.</text>
</comment>
<feature type="domain" description="Gfo/Idh/MocA-like oxidoreductase N-terminal" evidence="3">
    <location>
        <begin position="2"/>
        <end position="116"/>
    </location>
</feature>
<keyword evidence="2" id="KW-0560">Oxidoreductase</keyword>
<dbReference type="Gene3D" id="3.30.360.10">
    <property type="entry name" value="Dihydrodipicolinate Reductase, domain 2"/>
    <property type="match status" value="1"/>
</dbReference>
<keyword evidence="6" id="KW-1185">Reference proteome</keyword>
<dbReference type="Proteomes" id="UP000660110">
    <property type="component" value="Unassembled WGS sequence"/>
</dbReference>
<dbReference type="SUPFAM" id="SSF55347">
    <property type="entry name" value="Glyceraldehyde-3-phosphate dehydrogenase-like, C-terminal domain"/>
    <property type="match status" value="1"/>
</dbReference>
<sequence>MKWGILSAANIAKKALIPAIQRTEGAEAFAIASQSGKAREFAEQFEIPQTYESYESLLADPNVEAVYIPLPNHLHKEWTIKAAEAGKHVLCEKPAAIHQSDVNEMIEACNQNGVYFLEAFMYQFHPQHQKVKELIDSGVIGDVSLVRASFSFYFYRSNYNIRLDAGKGGGALWDVGCYGVHSALHLIDQEVSRVTATAKLDEEYHVDTTSSASLLLENGVIVQVDCSFDAAARNTYEVIGSEGVITVHDAYRPDKKNHEGKITVENEQGVKEFVEQGDQYSLQVENFMKAIVNKKSLETYHKETIRYLGAMEAIQEKIKK</sequence>
<dbReference type="AlphaFoldDB" id="A0A917B4R4"/>